<evidence type="ECO:0000313" key="5">
    <source>
        <dbReference type="EMBL" id="CDH19242.1"/>
    </source>
</evidence>
<dbReference type="InterPro" id="IPR050263">
    <property type="entry name" value="Bact_Fimbrial_Adh_Pro"/>
</dbReference>
<evidence type="ECO:0000256" key="4">
    <source>
        <dbReference type="ARBA" id="ARBA00023263"/>
    </source>
</evidence>
<comment type="similarity">
    <text evidence="2">Belongs to the fimbrial protein family.</text>
</comment>
<keyword evidence="4" id="KW-0281">Fimbrium</keyword>
<gene>
    <name evidence="5" type="ORF">XBKQ1_1990007</name>
</gene>
<organism evidence="5 6">
    <name type="scientific">Xenorhabdus bovienii str. kraussei Quebec</name>
    <dbReference type="NCBI Taxonomy" id="1398203"/>
    <lineage>
        <taxon>Bacteria</taxon>
        <taxon>Pseudomonadati</taxon>
        <taxon>Pseudomonadota</taxon>
        <taxon>Gammaproteobacteria</taxon>
        <taxon>Enterobacterales</taxon>
        <taxon>Morganellaceae</taxon>
        <taxon>Xenorhabdus</taxon>
    </lineage>
</organism>
<dbReference type="Proteomes" id="UP000028500">
    <property type="component" value="Unassembled WGS sequence"/>
</dbReference>
<dbReference type="EMBL" id="CBSY010000111">
    <property type="protein sequence ID" value="CDH19242.1"/>
    <property type="molecule type" value="Genomic_DNA"/>
</dbReference>
<dbReference type="RefSeq" id="WP_051861214.1">
    <property type="nucleotide sequence ID" value="NZ_CAWLZI010000186.1"/>
</dbReference>
<dbReference type="SUPFAM" id="SSF49401">
    <property type="entry name" value="Bacterial adhesins"/>
    <property type="match status" value="1"/>
</dbReference>
<protein>
    <submittedName>
        <fullName evidence="5">Putative PixH protein</fullName>
    </submittedName>
</protein>
<evidence type="ECO:0000256" key="1">
    <source>
        <dbReference type="ARBA" id="ARBA00004561"/>
    </source>
</evidence>
<comment type="caution">
    <text evidence="5">The sequence shown here is derived from an EMBL/GenBank/DDBJ whole genome shotgun (WGS) entry which is preliminary data.</text>
</comment>
<dbReference type="InterPro" id="IPR008966">
    <property type="entry name" value="Adhesion_dom_sf"/>
</dbReference>
<accession>A0A077PF57</accession>
<sequence length="186" mass="20320">MVSENPNLILSGIIALFWLCLSASGMAGTRGLNPNESWVNVSGSVVSTSCSIALEDAWQSLDMGVIPAKKLNQDSVGNQKDIVIKLINCSLAKQSNSEYQLPVRIIFEGQRDLKPHWFHLSGSTQGAALTIHDSRGYLVRSGESLPAIPVYGNGHELKYKLSLIPNGEPLSPGNYYTALRFKLNYE</sequence>
<dbReference type="AlphaFoldDB" id="A0A077PF57"/>
<dbReference type="Gene3D" id="2.60.40.1090">
    <property type="entry name" value="Fimbrial-type adhesion domain"/>
    <property type="match status" value="1"/>
</dbReference>
<name>A0A077PF57_XENBV</name>
<evidence type="ECO:0000256" key="2">
    <source>
        <dbReference type="ARBA" id="ARBA00006671"/>
    </source>
</evidence>
<keyword evidence="6" id="KW-1185">Reference proteome</keyword>
<comment type="subcellular location">
    <subcellularLocation>
        <location evidence="1">Fimbrium</location>
    </subcellularLocation>
</comment>
<dbReference type="GO" id="GO:0009289">
    <property type="term" value="C:pilus"/>
    <property type="evidence" value="ECO:0007669"/>
    <property type="project" value="UniProtKB-SubCell"/>
</dbReference>
<evidence type="ECO:0000313" key="6">
    <source>
        <dbReference type="Proteomes" id="UP000028500"/>
    </source>
</evidence>
<dbReference type="HOGENOM" id="CLU_088965_4_2_6"/>
<dbReference type="InterPro" id="IPR036937">
    <property type="entry name" value="Adhesion_dom_fimbrial_sf"/>
</dbReference>
<evidence type="ECO:0000256" key="3">
    <source>
        <dbReference type="ARBA" id="ARBA00022729"/>
    </source>
</evidence>
<dbReference type="PANTHER" id="PTHR33420">
    <property type="entry name" value="FIMBRIAL SUBUNIT ELFA-RELATED"/>
    <property type="match status" value="1"/>
</dbReference>
<keyword evidence="3" id="KW-0732">Signal</keyword>
<reference evidence="5" key="1">
    <citation type="submission" date="2013-07" db="EMBL/GenBank/DDBJ databases">
        <title>Sub-species coevolution in mutualistic symbiosis.</title>
        <authorList>
            <person name="Murfin K."/>
            <person name="Klassen J."/>
            <person name="Lee M."/>
            <person name="Forst S."/>
            <person name="Stock P."/>
            <person name="Goodrich-Blair H."/>
        </authorList>
    </citation>
    <scope>NUCLEOTIDE SEQUENCE [LARGE SCALE GENOMIC DNA]</scope>
    <source>
        <strain evidence="5">Kraussei Quebec</strain>
    </source>
</reference>
<dbReference type="OrthoDB" id="6986861at2"/>
<dbReference type="PANTHER" id="PTHR33420:SF3">
    <property type="entry name" value="FIMBRIAL SUBUNIT ELFA"/>
    <property type="match status" value="1"/>
</dbReference>
<proteinExistence type="inferred from homology"/>
<dbReference type="GO" id="GO:0043709">
    <property type="term" value="P:cell adhesion involved in single-species biofilm formation"/>
    <property type="evidence" value="ECO:0007669"/>
    <property type="project" value="TreeGrafter"/>
</dbReference>